<dbReference type="EMBL" id="BLIV01000001">
    <property type="protein sequence ID" value="GFE48342.1"/>
    <property type="molecule type" value="Genomic_DNA"/>
</dbReference>
<evidence type="ECO:0000313" key="3">
    <source>
        <dbReference type="Proteomes" id="UP000436522"/>
    </source>
</evidence>
<evidence type="ECO:0000313" key="2">
    <source>
        <dbReference type="EMBL" id="GFE48342.1"/>
    </source>
</evidence>
<organism evidence="2 3">
    <name type="scientific">Roseobacter cerasinus</name>
    <dbReference type="NCBI Taxonomy" id="2602289"/>
    <lineage>
        <taxon>Bacteria</taxon>
        <taxon>Pseudomonadati</taxon>
        <taxon>Pseudomonadota</taxon>
        <taxon>Alphaproteobacteria</taxon>
        <taxon>Rhodobacterales</taxon>
        <taxon>Roseobacteraceae</taxon>
        <taxon>Roseobacter</taxon>
    </lineage>
</organism>
<dbReference type="AlphaFoldDB" id="A0A640VKW3"/>
<proteinExistence type="predicted"/>
<sequence length="103" mass="11521">MFADPKETGLTTAGSLFGNKSKPGRKLPPVLEACPATNKGYQRRGRYRSGPLNLANTLAYVVGLKEVSNALRVSCNTLIQLIELFAHVADQFYEQHRGRRCRW</sequence>
<gene>
    <name evidence="2" type="ORF">So717_00950</name>
</gene>
<feature type="region of interest" description="Disordered" evidence="1">
    <location>
        <begin position="1"/>
        <end position="29"/>
    </location>
</feature>
<comment type="caution">
    <text evidence="2">The sequence shown here is derived from an EMBL/GenBank/DDBJ whole genome shotgun (WGS) entry which is preliminary data.</text>
</comment>
<accession>A0A640VKW3</accession>
<name>A0A640VKW3_9RHOB</name>
<protein>
    <submittedName>
        <fullName evidence="2">Uncharacterized protein</fullName>
    </submittedName>
</protein>
<reference evidence="2 3" key="1">
    <citation type="submission" date="2019-12" db="EMBL/GenBank/DDBJ databases">
        <title>Roseobacter cerasinus sp. nov., isolated from seawater around aquaculture.</title>
        <authorList>
            <person name="Muramatsu S."/>
            <person name="Takabe Y."/>
            <person name="Mori K."/>
            <person name="Takaichi S."/>
            <person name="Hanada S."/>
        </authorList>
    </citation>
    <scope>NUCLEOTIDE SEQUENCE [LARGE SCALE GENOMIC DNA]</scope>
    <source>
        <strain evidence="2 3">AI77</strain>
    </source>
</reference>
<evidence type="ECO:0000256" key="1">
    <source>
        <dbReference type="SAM" id="MobiDB-lite"/>
    </source>
</evidence>
<keyword evidence="3" id="KW-1185">Reference proteome</keyword>
<dbReference type="Proteomes" id="UP000436522">
    <property type="component" value="Unassembled WGS sequence"/>
</dbReference>